<organism evidence="1">
    <name type="scientific">marine metagenome</name>
    <dbReference type="NCBI Taxonomy" id="408172"/>
    <lineage>
        <taxon>unclassified sequences</taxon>
        <taxon>metagenomes</taxon>
        <taxon>ecological metagenomes</taxon>
    </lineage>
</organism>
<proteinExistence type="predicted"/>
<sequence length="322" mass="36731">MKKNSLLKKIFITTLFFSVFNLIYAQQDPYFSTYLINPSIVNTSLSSVNTNNNVVLIYRNQWLNYSSTWEMGNNGNSPNTQILSLNMKSRDKVYSFGLNLISDDLGPKSSFNFSPYFGLKKKIGNSFISFSLSPSFKSTTLDFGSLIFVDSSDPFNVGGKETQSKPDVAFGISYFSDKLLLSVGLKNISQPSFNFGLKDLVNKEFTNITFLGKYTISVDRDLFVEPYLLLRTDLISYTFDVSALATYKEKFNFGTSYRYEEAVVMFLGYKFLKKNKLFVGYAFDYVTNNVSAKSATSHEIVFRYDLPTPQLKKPIRTPRFIY</sequence>
<dbReference type="Pfam" id="PF11751">
    <property type="entry name" value="PorP_SprF"/>
    <property type="match status" value="1"/>
</dbReference>
<dbReference type="InterPro" id="IPR019861">
    <property type="entry name" value="PorP/SprF_Bacteroidetes"/>
</dbReference>
<dbReference type="EMBL" id="UINC01001024">
    <property type="protein sequence ID" value="SUZ67872.1"/>
    <property type="molecule type" value="Genomic_DNA"/>
</dbReference>
<dbReference type="NCBIfam" id="TIGR03519">
    <property type="entry name" value="T9SS_PorP_fam"/>
    <property type="match status" value="1"/>
</dbReference>
<evidence type="ECO:0008006" key="2">
    <source>
        <dbReference type="Google" id="ProtNLM"/>
    </source>
</evidence>
<reference evidence="1" key="1">
    <citation type="submission" date="2018-05" db="EMBL/GenBank/DDBJ databases">
        <authorList>
            <person name="Lanie J.A."/>
            <person name="Ng W.-L."/>
            <person name="Kazmierczak K.M."/>
            <person name="Andrzejewski T.M."/>
            <person name="Davidsen T.M."/>
            <person name="Wayne K.J."/>
            <person name="Tettelin H."/>
            <person name="Glass J.I."/>
            <person name="Rusch D."/>
            <person name="Podicherti R."/>
            <person name="Tsui H.-C.T."/>
            <person name="Winkler M.E."/>
        </authorList>
    </citation>
    <scope>NUCLEOTIDE SEQUENCE</scope>
</reference>
<protein>
    <recommendedName>
        <fullName evidence="2">Type IX secretion system membrane protein PorP/SprF</fullName>
    </recommendedName>
</protein>
<accession>A0A381PLG0</accession>
<name>A0A381PLG0_9ZZZZ</name>
<dbReference type="AlphaFoldDB" id="A0A381PLG0"/>
<evidence type="ECO:0000313" key="1">
    <source>
        <dbReference type="EMBL" id="SUZ67872.1"/>
    </source>
</evidence>
<gene>
    <name evidence="1" type="ORF">METZ01_LOCUS20726</name>
</gene>